<name>A0A7S1BLX6_9STRA</name>
<gene>
    <name evidence="1" type="ORF">CHYS00102_LOCUS16659</name>
</gene>
<reference evidence="1" key="1">
    <citation type="submission" date="2021-01" db="EMBL/GenBank/DDBJ databases">
        <authorList>
            <person name="Corre E."/>
            <person name="Pelletier E."/>
            <person name="Niang G."/>
            <person name="Scheremetjew M."/>
            <person name="Finn R."/>
            <person name="Kale V."/>
            <person name="Holt S."/>
            <person name="Cochrane G."/>
            <person name="Meng A."/>
            <person name="Brown T."/>
            <person name="Cohen L."/>
        </authorList>
    </citation>
    <scope>NUCLEOTIDE SEQUENCE</scope>
    <source>
        <strain evidence="1">308</strain>
    </source>
</reference>
<evidence type="ECO:0000313" key="1">
    <source>
        <dbReference type="EMBL" id="CAD8889454.1"/>
    </source>
</evidence>
<accession>A0A7S1BLX6</accession>
<dbReference type="EMBL" id="HBFR01023226">
    <property type="protein sequence ID" value="CAD8889454.1"/>
    <property type="molecule type" value="Transcribed_RNA"/>
</dbReference>
<proteinExistence type="predicted"/>
<sequence>MTADTVEPYVSIKFVGNEKAPHDIKTGKPVHYLSCKKTNTIRVSSNTKTLRIRWSVAGAFTVDMTRLVYSKWKDVPRSFGCHQQVAAQQYNTFIQKSSVSLSAVRKGGTRWKNPSKYSGKSPPDPLFSSNINLSQYSVGDEVVVYAVAKVDQQWKNQPTKVQPNVGPQTHIVNARTNPRWFHRISNGKFIRGRLHWISMPITLLIV</sequence>
<dbReference type="AlphaFoldDB" id="A0A7S1BLX6"/>
<protein>
    <submittedName>
        <fullName evidence="1">Uncharacterized protein</fullName>
    </submittedName>
</protein>
<organism evidence="1">
    <name type="scientific">Corethron hystrix</name>
    <dbReference type="NCBI Taxonomy" id="216773"/>
    <lineage>
        <taxon>Eukaryota</taxon>
        <taxon>Sar</taxon>
        <taxon>Stramenopiles</taxon>
        <taxon>Ochrophyta</taxon>
        <taxon>Bacillariophyta</taxon>
        <taxon>Coscinodiscophyceae</taxon>
        <taxon>Corethrophycidae</taxon>
        <taxon>Corethrales</taxon>
        <taxon>Corethraceae</taxon>
        <taxon>Corethron</taxon>
    </lineage>
</organism>